<dbReference type="Proteomes" id="UP000020103">
    <property type="component" value="Unassembled WGS sequence"/>
</dbReference>
<evidence type="ECO:0000313" key="2">
    <source>
        <dbReference type="Proteomes" id="UP000020103"/>
    </source>
</evidence>
<reference evidence="1 2" key="1">
    <citation type="submission" date="2013-12" db="EMBL/GenBank/DDBJ databases">
        <authorList>
            <person name="Madinger N."/>
            <person name="Lenaerts A."/>
            <person name="Ordway D."/>
            <person name="DeGroote M.A."/>
            <person name="Parker T."/>
            <person name="Sizemore C."/>
            <person name="Tallon L.J."/>
            <person name="Sadzewicz L.K."/>
            <person name="Sengamalay N."/>
            <person name="Fraser C.M."/>
            <person name="Hine E."/>
            <person name="Shefchek K.A."/>
            <person name="Das S.P."/>
            <person name="Tettelin H."/>
        </authorList>
    </citation>
    <scope>NUCLEOTIDE SEQUENCE [LARGE SCALE GENOMIC DNA]</scope>
    <source>
        <strain evidence="1 2">21</strain>
    </source>
</reference>
<evidence type="ECO:0008006" key="3">
    <source>
        <dbReference type="Google" id="ProtNLM"/>
    </source>
</evidence>
<evidence type="ECO:0000313" key="1">
    <source>
        <dbReference type="EMBL" id="EUA44851.1"/>
    </source>
</evidence>
<gene>
    <name evidence="1" type="ORF">I543_2149</name>
</gene>
<accession>A0A829PX32</accession>
<dbReference type="AlphaFoldDB" id="A0A829PX32"/>
<dbReference type="Pfam" id="PF12079">
    <property type="entry name" value="DUF3558"/>
    <property type="match status" value="1"/>
</dbReference>
<dbReference type="InterPro" id="IPR024520">
    <property type="entry name" value="DUF3558"/>
</dbReference>
<proteinExistence type="predicted"/>
<sequence length="195" mass="20515">MRGGAVDGGLLDIDRHYEASGQHQFGVAVGVGHCEFATSGVEHIDGPHPPPNHWNDGTSYDPCFGYSAEQIRSWGLDPSKVTDVGAQDPQLRGCQWKGLSGGWTAELTVANTKVSAYLDPELYNNPQPITVAGLDGVIYQGRVASVPSCTVILPSQQATVAVVVVVVDVQEAQDVPDPCAKSKQVAAAVAPTLPK</sequence>
<comment type="caution">
    <text evidence="1">The sequence shown here is derived from an EMBL/GenBank/DDBJ whole genome shotgun (WGS) entry which is preliminary data.</text>
</comment>
<organism evidence="1 2">
    <name type="scientific">Mycobacteroides abscessus 21</name>
    <dbReference type="NCBI Taxonomy" id="1299324"/>
    <lineage>
        <taxon>Bacteria</taxon>
        <taxon>Bacillati</taxon>
        <taxon>Actinomycetota</taxon>
        <taxon>Actinomycetes</taxon>
        <taxon>Mycobacteriales</taxon>
        <taxon>Mycobacteriaceae</taxon>
        <taxon>Mycobacteroides</taxon>
        <taxon>Mycobacteroides abscessus</taxon>
    </lineage>
</organism>
<dbReference type="EMBL" id="JAOF01000001">
    <property type="protein sequence ID" value="EUA44851.1"/>
    <property type="molecule type" value="Genomic_DNA"/>
</dbReference>
<name>A0A829PX32_9MYCO</name>
<protein>
    <recommendedName>
        <fullName evidence="3">DUF3558 domain-containing protein</fullName>
    </recommendedName>
</protein>